<proteinExistence type="inferred from homology"/>
<dbReference type="Gene3D" id="3.40.30.10">
    <property type="entry name" value="Glutaredoxin"/>
    <property type="match status" value="1"/>
</dbReference>
<dbReference type="AlphaFoldDB" id="A0A812M0U0"/>
<evidence type="ECO:0000259" key="8">
    <source>
        <dbReference type="PROSITE" id="PS51352"/>
    </source>
</evidence>
<evidence type="ECO:0000313" key="10">
    <source>
        <dbReference type="Proteomes" id="UP000649617"/>
    </source>
</evidence>
<dbReference type="EC" id="1.8.1.8" evidence="1"/>
<dbReference type="InterPro" id="IPR052259">
    <property type="entry name" value="Nucleoredoxin-like"/>
</dbReference>
<keyword evidence="4" id="KW-0520">NAD</keyword>
<keyword evidence="10" id="KW-1185">Reference proteome</keyword>
<dbReference type="EMBL" id="CAJNIZ010007200">
    <property type="protein sequence ID" value="CAE7255967.1"/>
    <property type="molecule type" value="Genomic_DNA"/>
</dbReference>
<comment type="catalytic activity">
    <reaction evidence="7">
        <text>[protein]-dithiol + NADP(+) = [protein]-disulfide + NADPH + H(+)</text>
        <dbReference type="Rhea" id="RHEA:18753"/>
        <dbReference type="Rhea" id="RHEA-COMP:10593"/>
        <dbReference type="Rhea" id="RHEA-COMP:10594"/>
        <dbReference type="ChEBI" id="CHEBI:15378"/>
        <dbReference type="ChEBI" id="CHEBI:29950"/>
        <dbReference type="ChEBI" id="CHEBI:50058"/>
        <dbReference type="ChEBI" id="CHEBI:57783"/>
        <dbReference type="ChEBI" id="CHEBI:58349"/>
        <dbReference type="EC" id="1.8.1.8"/>
    </reaction>
</comment>
<dbReference type="InterPro" id="IPR013766">
    <property type="entry name" value="Thioredoxin_domain"/>
</dbReference>
<comment type="catalytic activity">
    <reaction evidence="6">
        <text>[protein]-dithiol + NAD(+) = [protein]-disulfide + NADH + H(+)</text>
        <dbReference type="Rhea" id="RHEA:18749"/>
        <dbReference type="Rhea" id="RHEA-COMP:10593"/>
        <dbReference type="Rhea" id="RHEA-COMP:10594"/>
        <dbReference type="ChEBI" id="CHEBI:15378"/>
        <dbReference type="ChEBI" id="CHEBI:29950"/>
        <dbReference type="ChEBI" id="CHEBI:50058"/>
        <dbReference type="ChEBI" id="CHEBI:57540"/>
        <dbReference type="ChEBI" id="CHEBI:57945"/>
        <dbReference type="EC" id="1.8.1.8"/>
    </reaction>
</comment>
<dbReference type="GO" id="GO:0047134">
    <property type="term" value="F:protein-disulfide reductase [NAD(P)H] activity"/>
    <property type="evidence" value="ECO:0007669"/>
    <property type="project" value="UniProtKB-EC"/>
</dbReference>
<evidence type="ECO:0000256" key="6">
    <source>
        <dbReference type="ARBA" id="ARBA00047388"/>
    </source>
</evidence>
<dbReference type="InterPro" id="IPR036249">
    <property type="entry name" value="Thioredoxin-like_sf"/>
</dbReference>
<comment type="caution">
    <text evidence="9">The sequence shown here is derived from an EMBL/GenBank/DDBJ whole genome shotgun (WGS) entry which is preliminary data.</text>
</comment>
<evidence type="ECO:0000256" key="2">
    <source>
        <dbReference type="ARBA" id="ARBA00022737"/>
    </source>
</evidence>
<evidence type="ECO:0000256" key="4">
    <source>
        <dbReference type="ARBA" id="ARBA00023027"/>
    </source>
</evidence>
<evidence type="ECO:0000256" key="7">
    <source>
        <dbReference type="ARBA" id="ARBA00047804"/>
    </source>
</evidence>
<accession>A0A812M0U0</accession>
<dbReference type="InterPro" id="IPR012336">
    <property type="entry name" value="Thioredoxin-like_fold"/>
</dbReference>
<feature type="domain" description="Thioredoxin" evidence="8">
    <location>
        <begin position="1"/>
        <end position="144"/>
    </location>
</feature>
<evidence type="ECO:0000256" key="1">
    <source>
        <dbReference type="ARBA" id="ARBA00012612"/>
    </source>
</evidence>
<dbReference type="SUPFAM" id="SSF52833">
    <property type="entry name" value="Thioredoxin-like"/>
    <property type="match status" value="1"/>
</dbReference>
<organism evidence="9 10">
    <name type="scientific">Symbiodinium pilosum</name>
    <name type="common">Dinoflagellate</name>
    <dbReference type="NCBI Taxonomy" id="2952"/>
    <lineage>
        <taxon>Eukaryota</taxon>
        <taxon>Sar</taxon>
        <taxon>Alveolata</taxon>
        <taxon>Dinophyceae</taxon>
        <taxon>Suessiales</taxon>
        <taxon>Symbiodiniaceae</taxon>
        <taxon>Symbiodinium</taxon>
    </lineage>
</organism>
<evidence type="ECO:0000256" key="3">
    <source>
        <dbReference type="ARBA" id="ARBA00023002"/>
    </source>
</evidence>
<dbReference type="Proteomes" id="UP000649617">
    <property type="component" value="Unassembled WGS sequence"/>
</dbReference>
<evidence type="ECO:0000313" key="9">
    <source>
        <dbReference type="EMBL" id="CAE7255967.1"/>
    </source>
</evidence>
<dbReference type="PANTHER" id="PTHR13871:SF96">
    <property type="entry name" value="THIOREDOXIN DOMAIN-CONTAINING PROTEIN"/>
    <property type="match status" value="1"/>
</dbReference>
<comment type="similarity">
    <text evidence="5">Belongs to the nucleoredoxin family.</text>
</comment>
<dbReference type="Pfam" id="PF13905">
    <property type="entry name" value="Thioredoxin_8"/>
    <property type="match status" value="1"/>
</dbReference>
<keyword evidence="2" id="KW-0677">Repeat</keyword>
<keyword evidence="3" id="KW-0560">Oxidoreductase</keyword>
<sequence length="211" mass="23460">MEALLGTTLLTGHGQVATSSLQGGVVALYFSAGWCPPCKGFTPQFGKVYQHAKSKRRAFDVVFVSSDRDENSFREYFAKMPWHALPFADRLRQQQLSQTYGIRGIPAVVLLNSQGQLLDANARGKVMDPSFLQTLPRCIDLAAAALPEPTETTQLLLRHQGTEYEIECEPSEGWEMLRMQIYSMIDVPSEQLKLFGLGLEKGRQACALSEC</sequence>
<dbReference type="InterPro" id="IPR029071">
    <property type="entry name" value="Ubiquitin-like_domsf"/>
</dbReference>
<protein>
    <recommendedName>
        <fullName evidence="1">protein-disulfide reductase</fullName>
        <ecNumber evidence="1">1.8.1.8</ecNumber>
    </recommendedName>
</protein>
<name>A0A812M0U0_SYMPI</name>
<dbReference type="SUPFAM" id="SSF54236">
    <property type="entry name" value="Ubiquitin-like"/>
    <property type="match status" value="1"/>
</dbReference>
<evidence type="ECO:0000256" key="5">
    <source>
        <dbReference type="ARBA" id="ARBA00025782"/>
    </source>
</evidence>
<dbReference type="PROSITE" id="PS51352">
    <property type="entry name" value="THIOREDOXIN_2"/>
    <property type="match status" value="1"/>
</dbReference>
<dbReference type="OrthoDB" id="409136at2759"/>
<reference evidence="9" key="1">
    <citation type="submission" date="2021-02" db="EMBL/GenBank/DDBJ databases">
        <authorList>
            <person name="Dougan E. K."/>
            <person name="Rhodes N."/>
            <person name="Thang M."/>
            <person name="Chan C."/>
        </authorList>
    </citation>
    <scope>NUCLEOTIDE SEQUENCE</scope>
</reference>
<gene>
    <name evidence="9" type="primary">nxn</name>
    <name evidence="9" type="ORF">SPIL2461_LOCUS5164</name>
</gene>
<dbReference type="PANTHER" id="PTHR13871">
    <property type="entry name" value="THIOREDOXIN"/>
    <property type="match status" value="1"/>
</dbReference>